<dbReference type="EMBL" id="LT841305">
    <property type="protein sequence ID" value="SMH64607.1"/>
    <property type="molecule type" value="Genomic_DNA"/>
</dbReference>
<sequence length="106" mass="12185">MKNRSNLSDDLFNALSSQGRACANRAAHPRNERVPVVDVTADTMWNYEYQAKNSDATEILASDSLRKLKMTVSDRGWRMAWITARNGMLSIGQRCVYEYPFLPRKR</sequence>
<dbReference type="AlphaFoldDB" id="A0A060UQN4"/>
<keyword evidence="3" id="KW-1185">Reference proteome</keyword>
<evidence type="ECO:0000313" key="1">
    <source>
        <dbReference type="EMBL" id="CDQ10576.1"/>
    </source>
</evidence>
<reference evidence="1" key="2">
    <citation type="submission" date="2014-07" db="EMBL/GenBank/DDBJ databases">
        <title>Initial genome analysis of the psychrotolerant acidophile Acidithiobacillus ferrivorans CF27: insights into iron and sulfur oxidation pathways and into biofilm formation.</title>
        <authorList>
            <person name="Talla E."/>
            <person name="Hedrich S."/>
            <person name="Mangenot S."/>
            <person name="Ji B."/>
            <person name="Johnson D.B."/>
            <person name="Barbe V."/>
            <person name="Bonnefoy V."/>
        </authorList>
    </citation>
    <scope>NUCLEOTIDE SEQUENCE [LARGE SCALE GENOMIC DNA]</scope>
    <source>
        <strain evidence="1">CF27</strain>
    </source>
</reference>
<evidence type="ECO:0000313" key="2">
    <source>
        <dbReference type="EMBL" id="SMH64607.1"/>
    </source>
</evidence>
<gene>
    <name evidence="2" type="ORF">AFERRI_10641</name>
    <name evidence="1" type="ORF">AFERRI_400357</name>
</gene>
<dbReference type="EMBL" id="CCCS020000035">
    <property type="protein sequence ID" value="CDQ10576.1"/>
    <property type="molecule type" value="Genomic_DNA"/>
</dbReference>
<name>A0A060UQN4_9PROT</name>
<proteinExistence type="predicted"/>
<protein>
    <submittedName>
        <fullName evidence="1">Uncharacterized protein</fullName>
    </submittedName>
</protein>
<dbReference type="Proteomes" id="UP000193925">
    <property type="component" value="Chromosome AFERRI"/>
</dbReference>
<reference evidence="2 3" key="3">
    <citation type="submission" date="2017-03" db="EMBL/GenBank/DDBJ databases">
        <authorList>
            <person name="Regsiter A."/>
            <person name="William W."/>
        </authorList>
    </citation>
    <scope>NUCLEOTIDE SEQUENCE [LARGE SCALE GENOMIC DNA]</scope>
    <source>
        <strain evidence="2">PRJEB5721</strain>
    </source>
</reference>
<accession>A0A060UQN4</accession>
<organism evidence="1">
    <name type="scientific">Acidithiobacillus ferrivorans</name>
    <dbReference type="NCBI Taxonomy" id="160808"/>
    <lineage>
        <taxon>Bacteria</taxon>
        <taxon>Pseudomonadati</taxon>
        <taxon>Pseudomonadota</taxon>
        <taxon>Acidithiobacillia</taxon>
        <taxon>Acidithiobacillales</taxon>
        <taxon>Acidithiobacillaceae</taxon>
        <taxon>Acidithiobacillus</taxon>
    </lineage>
</organism>
<evidence type="ECO:0000313" key="3">
    <source>
        <dbReference type="Proteomes" id="UP000193925"/>
    </source>
</evidence>
<reference evidence="1" key="1">
    <citation type="submission" date="2014-03" db="EMBL/GenBank/DDBJ databases">
        <authorList>
            <person name="Genoscope - CEA"/>
        </authorList>
    </citation>
    <scope>NUCLEOTIDE SEQUENCE [LARGE SCALE GENOMIC DNA]</scope>
    <source>
        <strain evidence="1">CF27</strain>
    </source>
</reference>
<dbReference type="RefSeq" id="WP_156103877.1">
    <property type="nucleotide sequence ID" value="NZ_CCCS020000035.1"/>
</dbReference>